<proteinExistence type="predicted"/>
<evidence type="ECO:0000313" key="3">
    <source>
        <dbReference type="Proteomes" id="UP001235744"/>
    </source>
</evidence>
<dbReference type="Proteomes" id="UP001235744">
    <property type="component" value="Chromosome"/>
</dbReference>
<organism evidence="2 3">
    <name type="scientific">Streptomyces poriferorum</name>
    <dbReference type="NCBI Taxonomy" id="2798799"/>
    <lineage>
        <taxon>Bacteria</taxon>
        <taxon>Bacillati</taxon>
        <taxon>Actinomycetota</taxon>
        <taxon>Actinomycetes</taxon>
        <taxon>Kitasatosporales</taxon>
        <taxon>Streptomycetaceae</taxon>
        <taxon>Streptomyces</taxon>
    </lineage>
</organism>
<sequence>MRSVPALRLYEGDRARLEALTRMSTAPAGLVRRARIVLLAAEGASNTEIAAQLRVSRPTVIKWRSRYTDSGIAALGDLPRPGRPATVDEVAVLVATLADGARPPARLRAPYWSSRLLADELGIAHSTVARVWRKWGVRPHRPETFQLPSVPPLPPGVHRGVVGVFRASSWNAVVLRADERTGHRAEERFRPLLVDRAGPGADCASAPAAFLNLLDAVAQAHPYPRLHVLMNGTGAMRSRGVREWLLRNPRVSLHHAPATRSWADLTEVSLRLAGAGHRSTSSIHRHPGTTHGPDVGPRPL</sequence>
<accession>A0ABY9IPH9</accession>
<reference evidence="2 3" key="1">
    <citation type="submission" date="2023-03" db="EMBL/GenBank/DDBJ databases">
        <title>Isolation and description of six Streptomyces strains from soil environments, able to metabolize different microbial glucans.</title>
        <authorList>
            <person name="Widen T."/>
            <person name="Larsbrink J."/>
        </authorList>
    </citation>
    <scope>NUCLEOTIDE SEQUENCE [LARGE SCALE GENOMIC DNA]</scope>
    <source>
        <strain evidence="2 3">Alt2</strain>
    </source>
</reference>
<evidence type="ECO:0000256" key="1">
    <source>
        <dbReference type="SAM" id="MobiDB-lite"/>
    </source>
</evidence>
<dbReference type="EMBL" id="CP120988">
    <property type="protein sequence ID" value="WLQ56249.1"/>
    <property type="molecule type" value="Genomic_DNA"/>
</dbReference>
<dbReference type="RefSeq" id="WP_219573415.1">
    <property type="nucleotide sequence ID" value="NZ_CP120988.1"/>
</dbReference>
<evidence type="ECO:0000313" key="2">
    <source>
        <dbReference type="EMBL" id="WLQ56249.1"/>
    </source>
</evidence>
<keyword evidence="3" id="KW-1185">Reference proteome</keyword>
<dbReference type="Pfam" id="PF13384">
    <property type="entry name" value="HTH_23"/>
    <property type="match status" value="1"/>
</dbReference>
<name>A0ABY9IPH9_9ACTN</name>
<feature type="region of interest" description="Disordered" evidence="1">
    <location>
        <begin position="276"/>
        <end position="300"/>
    </location>
</feature>
<gene>
    <name evidence="2" type="ORF">P8A19_12720</name>
</gene>
<protein>
    <submittedName>
        <fullName evidence="2">Helix-turn-helix domain-containing protein</fullName>
    </submittedName>
</protein>